<dbReference type="PANTHER" id="PTHR46300">
    <property type="entry name" value="P450, PUTATIVE (EUROFUNG)-RELATED-RELATED"/>
    <property type="match status" value="1"/>
</dbReference>
<evidence type="ECO:0000256" key="5">
    <source>
        <dbReference type="ARBA" id="ARBA00022617"/>
    </source>
</evidence>
<dbReference type="InterPro" id="IPR050364">
    <property type="entry name" value="Cytochrome_P450_fung"/>
</dbReference>
<dbReference type="GO" id="GO:0016020">
    <property type="term" value="C:membrane"/>
    <property type="evidence" value="ECO:0007669"/>
    <property type="project" value="UniProtKB-SubCell"/>
</dbReference>
<dbReference type="GO" id="GO:0016705">
    <property type="term" value="F:oxidoreductase activity, acting on paired donors, with incorporation or reduction of molecular oxygen"/>
    <property type="evidence" value="ECO:0007669"/>
    <property type="project" value="InterPro"/>
</dbReference>
<accession>A0A8H7NTS5</accession>
<comment type="cofactor">
    <cofactor evidence="1 13">
        <name>heme</name>
        <dbReference type="ChEBI" id="CHEBI:30413"/>
    </cofactor>
</comment>
<feature type="binding site" description="axial binding residue" evidence="13">
    <location>
        <position position="154"/>
    </location>
    <ligand>
        <name>heme</name>
        <dbReference type="ChEBI" id="CHEBI:30413"/>
    </ligand>
    <ligandPart>
        <name>Fe</name>
        <dbReference type="ChEBI" id="CHEBI:18248"/>
    </ligandPart>
</feature>
<evidence type="ECO:0000313" key="14">
    <source>
        <dbReference type="EMBL" id="KAF9803418.1"/>
    </source>
</evidence>
<protein>
    <recommendedName>
        <fullName evidence="16">Cytochrome P450</fullName>
    </recommendedName>
</protein>
<keyword evidence="6" id="KW-0812">Transmembrane</keyword>
<keyword evidence="8" id="KW-1133">Transmembrane helix</keyword>
<evidence type="ECO:0000256" key="7">
    <source>
        <dbReference type="ARBA" id="ARBA00022723"/>
    </source>
</evidence>
<dbReference type="Gene3D" id="1.10.630.10">
    <property type="entry name" value="Cytochrome P450"/>
    <property type="match status" value="1"/>
</dbReference>
<evidence type="ECO:0000256" key="3">
    <source>
        <dbReference type="ARBA" id="ARBA00005179"/>
    </source>
</evidence>
<dbReference type="InterPro" id="IPR036396">
    <property type="entry name" value="Cyt_P450_sf"/>
</dbReference>
<dbReference type="GO" id="GO:0005506">
    <property type="term" value="F:iron ion binding"/>
    <property type="evidence" value="ECO:0007669"/>
    <property type="project" value="InterPro"/>
</dbReference>
<evidence type="ECO:0000313" key="15">
    <source>
        <dbReference type="Proteomes" id="UP000639403"/>
    </source>
</evidence>
<dbReference type="PANTHER" id="PTHR46300:SF2">
    <property type="entry name" value="CYTOCHROME P450 MONOOXYGENASE ALNH-RELATED"/>
    <property type="match status" value="1"/>
</dbReference>
<keyword evidence="11" id="KW-0503">Monooxygenase</keyword>
<dbReference type="Pfam" id="PF00067">
    <property type="entry name" value="p450"/>
    <property type="match status" value="1"/>
</dbReference>
<reference evidence="14" key="2">
    <citation type="journal article" name="Front. Microbiol.">
        <title>Degradative Capacity of Two Strains of Rhodonia placenta: From Phenotype to Genotype.</title>
        <authorList>
            <person name="Kolle M."/>
            <person name="Horta M.A.C."/>
            <person name="Nowrousian M."/>
            <person name="Ohm R.A."/>
            <person name="Benz J.P."/>
            <person name="Pilgard A."/>
        </authorList>
    </citation>
    <scope>NUCLEOTIDE SEQUENCE</scope>
    <source>
        <strain evidence="14">FPRL280</strain>
    </source>
</reference>
<sequence>MRDKLLAYVAGTILEAGSDTTASTIHSFVLFMLENEHVLHRAREEIDSVVGKDRLPTFEDEDKLPYLVACIKETMRRRPSVIMGVAHKAEEDDIYGGYLIPKGAAVFGNVWAIHMDPVRFPNPTVFDPDRFYRPDKPISWASGPDPRNRDQRFCQGSYVAEASLFVAISRIVWGFNLNAPKNNVTGQPEIPNSMDEEASWMEGFISGPRKFNVTFEARSGKHAEIIQRAFDEAQMEWQAIGMKIDER</sequence>
<evidence type="ECO:0000256" key="8">
    <source>
        <dbReference type="ARBA" id="ARBA00022989"/>
    </source>
</evidence>
<dbReference type="SUPFAM" id="SSF48264">
    <property type="entry name" value="Cytochrome P450"/>
    <property type="match status" value="1"/>
</dbReference>
<reference evidence="14" key="1">
    <citation type="submission" date="2020-11" db="EMBL/GenBank/DDBJ databases">
        <authorList>
            <person name="Koelle M."/>
            <person name="Horta M.A.C."/>
            <person name="Nowrousian M."/>
            <person name="Ohm R.A."/>
            <person name="Benz P."/>
            <person name="Pilgard A."/>
        </authorList>
    </citation>
    <scope>NUCLEOTIDE SEQUENCE</scope>
    <source>
        <strain evidence="14">FPRL280</strain>
    </source>
</reference>
<proteinExistence type="inferred from homology"/>
<evidence type="ECO:0000256" key="1">
    <source>
        <dbReference type="ARBA" id="ARBA00001971"/>
    </source>
</evidence>
<evidence type="ECO:0000256" key="2">
    <source>
        <dbReference type="ARBA" id="ARBA00004370"/>
    </source>
</evidence>
<evidence type="ECO:0000256" key="9">
    <source>
        <dbReference type="ARBA" id="ARBA00023002"/>
    </source>
</evidence>
<evidence type="ECO:0000256" key="11">
    <source>
        <dbReference type="ARBA" id="ARBA00023033"/>
    </source>
</evidence>
<evidence type="ECO:0000256" key="6">
    <source>
        <dbReference type="ARBA" id="ARBA00022692"/>
    </source>
</evidence>
<evidence type="ECO:0000256" key="4">
    <source>
        <dbReference type="ARBA" id="ARBA00010617"/>
    </source>
</evidence>
<comment type="similarity">
    <text evidence="4">Belongs to the cytochrome P450 family.</text>
</comment>
<keyword evidence="10 13" id="KW-0408">Iron</keyword>
<comment type="pathway">
    <text evidence="3">Secondary metabolite biosynthesis.</text>
</comment>
<comment type="subcellular location">
    <subcellularLocation>
        <location evidence="2">Membrane</location>
    </subcellularLocation>
</comment>
<dbReference type="Proteomes" id="UP000639403">
    <property type="component" value="Unassembled WGS sequence"/>
</dbReference>
<name>A0A8H7NTS5_9APHY</name>
<evidence type="ECO:0000256" key="13">
    <source>
        <dbReference type="PIRSR" id="PIRSR602401-1"/>
    </source>
</evidence>
<keyword evidence="7 13" id="KW-0479">Metal-binding</keyword>
<dbReference type="GO" id="GO:0020037">
    <property type="term" value="F:heme binding"/>
    <property type="evidence" value="ECO:0007669"/>
    <property type="project" value="InterPro"/>
</dbReference>
<evidence type="ECO:0000256" key="10">
    <source>
        <dbReference type="ARBA" id="ARBA00023004"/>
    </source>
</evidence>
<dbReference type="InterPro" id="IPR002401">
    <property type="entry name" value="Cyt_P450_E_grp-I"/>
</dbReference>
<keyword evidence="9" id="KW-0560">Oxidoreductase</keyword>
<gene>
    <name evidence="14" type="ORF">IEO21_09706</name>
</gene>
<dbReference type="EMBL" id="JADOXO010000515">
    <property type="protein sequence ID" value="KAF9803418.1"/>
    <property type="molecule type" value="Genomic_DNA"/>
</dbReference>
<dbReference type="AlphaFoldDB" id="A0A8H7NTS5"/>
<keyword evidence="5 13" id="KW-0349">Heme</keyword>
<evidence type="ECO:0008006" key="16">
    <source>
        <dbReference type="Google" id="ProtNLM"/>
    </source>
</evidence>
<dbReference type="PRINTS" id="PR00463">
    <property type="entry name" value="EP450I"/>
</dbReference>
<keyword evidence="12" id="KW-0472">Membrane</keyword>
<evidence type="ECO:0000256" key="12">
    <source>
        <dbReference type="ARBA" id="ARBA00023136"/>
    </source>
</evidence>
<dbReference type="GO" id="GO:0004497">
    <property type="term" value="F:monooxygenase activity"/>
    <property type="evidence" value="ECO:0007669"/>
    <property type="project" value="UniProtKB-KW"/>
</dbReference>
<comment type="caution">
    <text evidence="14">The sequence shown here is derived from an EMBL/GenBank/DDBJ whole genome shotgun (WGS) entry which is preliminary data.</text>
</comment>
<dbReference type="InterPro" id="IPR001128">
    <property type="entry name" value="Cyt_P450"/>
</dbReference>
<organism evidence="14 15">
    <name type="scientific">Rhodonia placenta</name>
    <dbReference type="NCBI Taxonomy" id="104341"/>
    <lineage>
        <taxon>Eukaryota</taxon>
        <taxon>Fungi</taxon>
        <taxon>Dikarya</taxon>
        <taxon>Basidiomycota</taxon>
        <taxon>Agaricomycotina</taxon>
        <taxon>Agaricomycetes</taxon>
        <taxon>Polyporales</taxon>
        <taxon>Adustoporiaceae</taxon>
        <taxon>Rhodonia</taxon>
    </lineage>
</organism>